<dbReference type="PANTHER" id="PTHR30298">
    <property type="entry name" value="H REPEAT-ASSOCIATED PREDICTED TRANSPOSASE"/>
    <property type="match status" value="1"/>
</dbReference>
<dbReference type="InterPro" id="IPR047647">
    <property type="entry name" value="ISAs1_transpos"/>
</dbReference>
<evidence type="ECO:0000259" key="1">
    <source>
        <dbReference type="Pfam" id="PF01609"/>
    </source>
</evidence>
<comment type="caution">
    <text evidence="2">The sequence shown here is derived from an EMBL/GenBank/DDBJ whole genome shotgun (WGS) entry which is preliminary data.</text>
</comment>
<reference evidence="3" key="1">
    <citation type="journal article" date="2019" name="Int. J. Syst. Evol. Microbiol.">
        <title>The Global Catalogue of Microorganisms (GCM) 10K type strain sequencing project: providing services to taxonomists for standard genome sequencing and annotation.</title>
        <authorList>
            <consortium name="The Broad Institute Genomics Platform"/>
            <consortium name="The Broad Institute Genome Sequencing Center for Infectious Disease"/>
            <person name="Wu L."/>
            <person name="Ma J."/>
        </authorList>
    </citation>
    <scope>NUCLEOTIDE SEQUENCE [LARGE SCALE GENOMIC DNA]</scope>
    <source>
        <strain evidence="3">JCM 32306</strain>
    </source>
</reference>
<dbReference type="PANTHER" id="PTHR30298:SF0">
    <property type="entry name" value="PROTEIN YBFL-RELATED"/>
    <property type="match status" value="1"/>
</dbReference>
<name>A0ABQ2RMU4_9GAMM</name>
<keyword evidence="3" id="KW-1185">Reference proteome</keyword>
<dbReference type="InterPro" id="IPR051698">
    <property type="entry name" value="Transposase_11-like"/>
</dbReference>
<evidence type="ECO:0000313" key="3">
    <source>
        <dbReference type="Proteomes" id="UP000619118"/>
    </source>
</evidence>
<dbReference type="Pfam" id="PF01609">
    <property type="entry name" value="DDE_Tnp_1"/>
    <property type="match status" value="1"/>
</dbReference>
<feature type="domain" description="Transposase IS4-like" evidence="1">
    <location>
        <begin position="8"/>
        <end position="213"/>
    </location>
</feature>
<dbReference type="NCBIfam" id="NF033564">
    <property type="entry name" value="transpos_ISAs1"/>
    <property type="match status" value="1"/>
</dbReference>
<proteinExistence type="predicted"/>
<dbReference type="EMBL" id="BMQX01000064">
    <property type="protein sequence ID" value="GGQ36417.1"/>
    <property type="molecule type" value="Genomic_DNA"/>
</dbReference>
<evidence type="ECO:0000313" key="2">
    <source>
        <dbReference type="EMBL" id="GGQ36417.1"/>
    </source>
</evidence>
<sequence length="246" mass="27844">MVSTLACENGMVLGQQKTDCKSNEITAIPVLLDLLEIKGCLITIDAMGCPKAIAHKILNKEANYLLALKGNQAMLFSQVEKLLGPEISRPCQDGTLFQETDYQRNREEYRCCIVTNDMSQIPTAANWPMLTTFEVIISYRKEKGKVSKELNFRYYISSATLTAEELAASAREHWSIENGLHWKPDVGMKEDDCRIRRNGASEIMAGVRHVAMNRLQSETSFKKGVRAKQMKAIRNTDYLEKVIFDK</sequence>
<gene>
    <name evidence="2" type="ORF">GCM10009411_39250</name>
</gene>
<organism evidence="2 3">
    <name type="scientific">Shewanella litoralis</name>
    <dbReference type="NCBI Taxonomy" id="2282700"/>
    <lineage>
        <taxon>Bacteria</taxon>
        <taxon>Pseudomonadati</taxon>
        <taxon>Pseudomonadota</taxon>
        <taxon>Gammaproteobacteria</taxon>
        <taxon>Alteromonadales</taxon>
        <taxon>Shewanellaceae</taxon>
        <taxon>Shewanella</taxon>
    </lineage>
</organism>
<protein>
    <recommendedName>
        <fullName evidence="1">Transposase IS4-like domain-containing protein</fullName>
    </recommendedName>
</protein>
<dbReference type="Proteomes" id="UP000619118">
    <property type="component" value="Unassembled WGS sequence"/>
</dbReference>
<accession>A0ABQ2RMU4</accession>
<dbReference type="InterPro" id="IPR002559">
    <property type="entry name" value="Transposase_11"/>
</dbReference>